<proteinExistence type="predicted"/>
<dbReference type="EMBL" id="MIKB01000016">
    <property type="protein sequence ID" value="OEG15161.1"/>
    <property type="molecule type" value="Genomic_DNA"/>
</dbReference>
<dbReference type="Pfam" id="PF06458">
    <property type="entry name" value="MucBP"/>
    <property type="match status" value="2"/>
</dbReference>
<keyword evidence="1" id="KW-0677">Repeat</keyword>
<evidence type="ECO:0000256" key="4">
    <source>
        <dbReference type="SAM" id="SignalP"/>
    </source>
</evidence>
<dbReference type="InterPro" id="IPR009459">
    <property type="entry name" value="MucBP_dom"/>
</dbReference>
<dbReference type="Gene3D" id="3.10.20.320">
    <property type="entry name" value="Putative peptidoglycan bound protein (lpxtg motif)"/>
    <property type="match status" value="2"/>
</dbReference>
<feature type="domain" description="MucBP" evidence="5">
    <location>
        <begin position="267"/>
        <end position="328"/>
    </location>
</feature>
<dbReference type="RefSeq" id="WP_069635650.1">
    <property type="nucleotide sequence ID" value="NZ_JXKZ01000005.1"/>
</dbReference>
<keyword evidence="4" id="KW-0732">Signal</keyword>
<evidence type="ECO:0000259" key="5">
    <source>
        <dbReference type="Pfam" id="PF06458"/>
    </source>
</evidence>
<organism evidence="6 7">
    <name type="scientific">Enterococcus quebecensis</name>
    <dbReference type="NCBI Taxonomy" id="903983"/>
    <lineage>
        <taxon>Bacteria</taxon>
        <taxon>Bacillati</taxon>
        <taxon>Bacillota</taxon>
        <taxon>Bacilli</taxon>
        <taxon>Lactobacillales</taxon>
        <taxon>Enterococcaceae</taxon>
        <taxon>Enterococcus</taxon>
    </lineage>
</organism>
<dbReference type="OrthoDB" id="2364028at2"/>
<protein>
    <recommendedName>
        <fullName evidence="5">MucBP domain-containing protein</fullName>
    </recommendedName>
</protein>
<keyword evidence="3" id="KW-0472">Membrane</keyword>
<name>A0A1E5GR11_9ENTE</name>
<evidence type="ECO:0000256" key="2">
    <source>
        <dbReference type="SAM" id="MobiDB-lite"/>
    </source>
</evidence>
<feature type="transmembrane region" description="Helical" evidence="3">
    <location>
        <begin position="123"/>
        <end position="144"/>
    </location>
</feature>
<feature type="chain" id="PRO_5039319028" description="MucBP domain-containing protein" evidence="4">
    <location>
        <begin position="25"/>
        <end position="481"/>
    </location>
</feature>
<dbReference type="Proteomes" id="UP000094764">
    <property type="component" value="Unassembled WGS sequence"/>
</dbReference>
<keyword evidence="3" id="KW-0812">Transmembrane</keyword>
<keyword evidence="7" id="KW-1185">Reference proteome</keyword>
<evidence type="ECO:0000313" key="6">
    <source>
        <dbReference type="EMBL" id="OEG15161.1"/>
    </source>
</evidence>
<dbReference type="AlphaFoldDB" id="A0A1E5GR11"/>
<keyword evidence="3" id="KW-1133">Transmembrane helix</keyword>
<evidence type="ECO:0000313" key="7">
    <source>
        <dbReference type="Proteomes" id="UP000094764"/>
    </source>
</evidence>
<feature type="domain" description="MucBP" evidence="5">
    <location>
        <begin position="190"/>
        <end position="258"/>
    </location>
</feature>
<accession>A0A1E5GR11</accession>
<dbReference type="PATRIC" id="fig|903983.4.peg.2220"/>
<feature type="transmembrane region" description="Helical" evidence="3">
    <location>
        <begin position="99"/>
        <end position="116"/>
    </location>
</feature>
<feature type="region of interest" description="Disordered" evidence="2">
    <location>
        <begin position="66"/>
        <end position="86"/>
    </location>
</feature>
<dbReference type="STRING" id="903983.BCR23_10000"/>
<evidence type="ECO:0000256" key="3">
    <source>
        <dbReference type="SAM" id="Phobius"/>
    </source>
</evidence>
<sequence>MKKIIASIFILITALFLLPLSSEAAQINFYDIDTLSPEEQETIIKDKPSISLENEQYNLVYQKSLTSSGTNDHTHSGNTSKPMNQSSLPKAGEIDHVNLLLYGSSFVAVSLFALYKRKKYSQLLLIIIIPATIGTTAMTALAAGDPLIPSENISIYNGEVKSLEPAVIEGYTYVGYYSVSETTLPEVESTVLVRYVDENNNELHVSQTMTGLIGENYDASTEKYKLPIQGYTLNETKLPTNAIGTFAEKEQTVVYEYKKEADNKGTLTVQYLDKNGDEILPSEVVTGELGQAFHIEKKEITNFLFEHSEGEIDGVFSTDEMVIKLYYTDEAKINIHYIDKNTKAPLVLNALKDYADYLRPDVSDIDDYYYTSSYDGKTYTLGSVVTSDQLTVKIGTVYTLPKEIRFLMTKPDGQTMETFYFPKVVNMPGIGLITAISSYSNFLYFNEQPEYIPENYTGTADQLEIDVTYEVTSTTYHIPGW</sequence>
<evidence type="ECO:0000256" key="1">
    <source>
        <dbReference type="ARBA" id="ARBA00022737"/>
    </source>
</evidence>
<gene>
    <name evidence="6" type="ORF">BCR23_10000</name>
</gene>
<dbReference type="NCBIfam" id="TIGR01167">
    <property type="entry name" value="LPXTG_anchor"/>
    <property type="match status" value="1"/>
</dbReference>
<comment type="caution">
    <text evidence="6">The sequence shown here is derived from an EMBL/GenBank/DDBJ whole genome shotgun (WGS) entry which is preliminary data.</text>
</comment>
<reference evidence="7" key="1">
    <citation type="submission" date="2016-09" db="EMBL/GenBank/DDBJ databases">
        <authorList>
            <person name="Gulvik C.A."/>
        </authorList>
    </citation>
    <scope>NUCLEOTIDE SEQUENCE [LARGE SCALE GENOMIC DNA]</scope>
    <source>
        <strain evidence="7">LMG 26306</strain>
    </source>
</reference>
<feature type="signal peptide" evidence="4">
    <location>
        <begin position="1"/>
        <end position="24"/>
    </location>
</feature>